<accession>A0A1H2F4U6</accession>
<reference evidence="6" key="1">
    <citation type="submission" date="2016-10" db="EMBL/GenBank/DDBJ databases">
        <authorList>
            <person name="Varghese N."/>
            <person name="Submissions S."/>
        </authorList>
    </citation>
    <scope>NUCLEOTIDE SEQUENCE [LARGE SCALE GENOMIC DNA]</scope>
    <source>
        <strain evidence="6">CECT 8338</strain>
    </source>
</reference>
<evidence type="ECO:0000256" key="2">
    <source>
        <dbReference type="SAM" id="SignalP"/>
    </source>
</evidence>
<dbReference type="Pfam" id="PF07603">
    <property type="entry name" value="Lcl_C"/>
    <property type="match status" value="1"/>
</dbReference>
<organism evidence="5 6">
    <name type="scientific">Halopseudomonas salegens</name>
    <dbReference type="NCBI Taxonomy" id="1434072"/>
    <lineage>
        <taxon>Bacteria</taxon>
        <taxon>Pseudomonadati</taxon>
        <taxon>Pseudomonadota</taxon>
        <taxon>Gammaproteobacteria</taxon>
        <taxon>Pseudomonadales</taxon>
        <taxon>Pseudomonadaceae</taxon>
        <taxon>Halopseudomonas</taxon>
    </lineage>
</organism>
<dbReference type="Proteomes" id="UP000243924">
    <property type="component" value="Chromosome I"/>
</dbReference>
<evidence type="ECO:0000259" key="4">
    <source>
        <dbReference type="Pfam" id="PF18203"/>
    </source>
</evidence>
<keyword evidence="1" id="KW-0472">Membrane</keyword>
<feature type="chain" id="PRO_5009273599" evidence="2">
    <location>
        <begin position="42"/>
        <end position="648"/>
    </location>
</feature>
<feature type="domain" description="Lcl C-terminal" evidence="3">
    <location>
        <begin position="69"/>
        <end position="206"/>
    </location>
</feature>
<dbReference type="OrthoDB" id="9793251at2"/>
<name>A0A1H2F4U6_9GAMM</name>
<dbReference type="AlphaFoldDB" id="A0A1H2F4U6"/>
<dbReference type="NCBIfam" id="NF041766">
    <property type="entry name" value="choice_anch_U"/>
    <property type="match status" value="1"/>
</dbReference>
<keyword evidence="1" id="KW-1133">Transmembrane helix</keyword>
<keyword evidence="6" id="KW-1185">Reference proteome</keyword>
<sequence length="648" mass="67691">MPAPEYGTPIKKSRLFSHRALSLTRWLTLLGACVAPLLAQAQSCPSGDNTDDQYILGEADGTASAMHWPTGLVWKRCSEGQTFENGQCTGTAQTKDWNTWAEADRLLPRSFNNQTNWGIGAGFRQNLLESGGWRMAYRYELRKITEPCDTIAPKVNRIVFPDTPSWPIWSGSPHFSDYDFAFFVDPYHGYASYFGRSYNYHVRLVRGGESFDPLTTPPAQDAAPGNTASFPAFTLSTPTSPISTSLPDGQSWGGARISGDGNPEFQLNGAGDWVQEAIVKSGDQITVRLTAPGTVGDSHTATFTLRSGQTTFTSANASNGGNEATALQETSASFTVNAFIPVAGVCGTANGVATLAAPSANLCSTGTASAVDGSAVDAFIWACQGQYGGADSGQCSAPRQYEVTPSAGANGSIAPSSMQLITAGQTTSFMVTPPANYSPAISGTCPAGSWSGSSYTTGAIMASCTVTANFAARTAIAIPLAEGPHSGEALDLAVAGSEWHLDSAQSLTAASLATALPPGVTLPHGALSLRLTDGTPGSNATVELTYPFDLPAGTRYYKYGPTADNPADHWYPYDGAVISGNTITLTLTDGGAGDSDLSVNGIIDDPGGPALLAADLAPIPTLSQWAMMLLAGIIGLLALNRVRWMPNT</sequence>
<dbReference type="InterPro" id="IPR026442">
    <property type="entry name" value="IPTL_CTERM"/>
</dbReference>
<feature type="domain" description="IPTL-CTERM protein sorting" evidence="4">
    <location>
        <begin position="617"/>
        <end position="643"/>
    </location>
</feature>
<dbReference type="STRING" id="1434072.SAMN05216210_1286"/>
<gene>
    <name evidence="5" type="ORF">SAMN05216210_1286</name>
</gene>
<feature type="transmembrane region" description="Helical" evidence="1">
    <location>
        <begin position="622"/>
        <end position="639"/>
    </location>
</feature>
<evidence type="ECO:0000313" key="5">
    <source>
        <dbReference type="EMBL" id="SDU02359.1"/>
    </source>
</evidence>
<dbReference type="InterPro" id="IPR011460">
    <property type="entry name" value="Lcl_C"/>
</dbReference>
<proteinExistence type="predicted"/>
<dbReference type="Pfam" id="PF18203">
    <property type="entry name" value="IPTL-CTERM"/>
    <property type="match status" value="1"/>
</dbReference>
<dbReference type="InterPro" id="IPR053784">
    <property type="entry name" value="Choice_anch_U_dom"/>
</dbReference>
<keyword evidence="2" id="KW-0732">Signal</keyword>
<evidence type="ECO:0000256" key="1">
    <source>
        <dbReference type="SAM" id="Phobius"/>
    </source>
</evidence>
<keyword evidence="1" id="KW-0812">Transmembrane</keyword>
<dbReference type="NCBIfam" id="TIGR04174">
    <property type="entry name" value="IPTL_CTERM"/>
    <property type="match status" value="1"/>
</dbReference>
<evidence type="ECO:0000259" key="3">
    <source>
        <dbReference type="Pfam" id="PF07603"/>
    </source>
</evidence>
<feature type="signal peptide" evidence="2">
    <location>
        <begin position="1"/>
        <end position="41"/>
    </location>
</feature>
<protein>
    <submittedName>
        <fullName evidence="5">IPTL-CTERM protein sorting domain-containing protein</fullName>
    </submittedName>
</protein>
<evidence type="ECO:0000313" key="6">
    <source>
        <dbReference type="Proteomes" id="UP000243924"/>
    </source>
</evidence>
<dbReference type="RefSeq" id="WP_092389639.1">
    <property type="nucleotide sequence ID" value="NZ_LT629787.1"/>
</dbReference>
<dbReference type="EMBL" id="LT629787">
    <property type="protein sequence ID" value="SDU02359.1"/>
    <property type="molecule type" value="Genomic_DNA"/>
</dbReference>